<proteinExistence type="inferred from homology"/>
<dbReference type="PANTHER" id="PTHR23292:SF46">
    <property type="entry name" value="LIPOPOLYSACCHARIDE-INDUCED TUMOR NECROSIS FACTOR-ALPHA FACTOR HOMOLOG"/>
    <property type="match status" value="1"/>
</dbReference>
<dbReference type="PANTHER" id="PTHR23292">
    <property type="entry name" value="LIPOPOLYSACCHARIDE-INDUCED TUMOR NECROSIS FACTOR-ALPHA FACTOR"/>
    <property type="match status" value="1"/>
</dbReference>
<evidence type="ECO:0000256" key="4">
    <source>
        <dbReference type="ARBA" id="ARBA00005975"/>
    </source>
</evidence>
<dbReference type="InterPro" id="IPR037519">
    <property type="entry name" value="LITAF_fam"/>
</dbReference>
<protein>
    <submittedName>
        <fullName evidence="12">LITAF domain-containing protein</fullName>
    </submittedName>
</protein>
<dbReference type="OMA" id="QVLPPMY"/>
<feature type="compositionally biased region" description="Low complexity" evidence="8">
    <location>
        <begin position="1"/>
        <end position="16"/>
    </location>
</feature>
<evidence type="ECO:0000256" key="5">
    <source>
        <dbReference type="ARBA" id="ARBA00022723"/>
    </source>
</evidence>
<keyword evidence="7 9" id="KW-0472">Membrane</keyword>
<dbReference type="Proteomes" id="UP000887565">
    <property type="component" value="Unplaced"/>
</dbReference>
<feature type="transmembrane region" description="Helical" evidence="9">
    <location>
        <begin position="103"/>
        <end position="123"/>
    </location>
</feature>
<reference evidence="12" key="1">
    <citation type="submission" date="2022-11" db="UniProtKB">
        <authorList>
            <consortium name="WormBaseParasite"/>
        </authorList>
    </citation>
    <scope>IDENTIFICATION</scope>
</reference>
<keyword evidence="11" id="KW-1185">Reference proteome</keyword>
<keyword evidence="9" id="KW-0812">Transmembrane</keyword>
<evidence type="ECO:0000313" key="12">
    <source>
        <dbReference type="WBParaSite" id="nRc.2.0.1.t43394-RA"/>
    </source>
</evidence>
<organism evidence="11 12">
    <name type="scientific">Romanomermis culicivorax</name>
    <name type="common">Nematode worm</name>
    <dbReference type="NCBI Taxonomy" id="13658"/>
    <lineage>
        <taxon>Eukaryota</taxon>
        <taxon>Metazoa</taxon>
        <taxon>Ecdysozoa</taxon>
        <taxon>Nematoda</taxon>
        <taxon>Enoplea</taxon>
        <taxon>Dorylaimia</taxon>
        <taxon>Mermithida</taxon>
        <taxon>Mermithoidea</taxon>
        <taxon>Mermithidae</taxon>
        <taxon>Romanomermis</taxon>
    </lineage>
</organism>
<feature type="domain" description="LITAF" evidence="10">
    <location>
        <begin position="61"/>
        <end position="147"/>
    </location>
</feature>
<evidence type="ECO:0000256" key="8">
    <source>
        <dbReference type="SAM" id="MobiDB-lite"/>
    </source>
</evidence>
<keyword evidence="5" id="KW-0479">Metal-binding</keyword>
<evidence type="ECO:0000313" key="11">
    <source>
        <dbReference type="Proteomes" id="UP000887565"/>
    </source>
</evidence>
<dbReference type="WBParaSite" id="nRc.2.0.1.t43394-RA">
    <property type="protein sequence ID" value="nRc.2.0.1.t43394-RA"/>
    <property type="gene ID" value="nRc.2.0.1.g43394"/>
</dbReference>
<comment type="similarity">
    <text evidence="4">Belongs to the CDIP1/LITAF family.</text>
</comment>
<comment type="subcellular location">
    <subcellularLocation>
        <location evidence="2">Endosome membrane</location>
        <topology evidence="2">Peripheral membrane protein</topology>
    </subcellularLocation>
    <subcellularLocation>
        <location evidence="1">Late endosome membrane</location>
    </subcellularLocation>
    <subcellularLocation>
        <location evidence="3">Lysosome membrane</location>
        <topology evidence="3">Peripheral membrane protein</topology>
        <orientation evidence="3">Cytoplasmic side</orientation>
    </subcellularLocation>
</comment>
<evidence type="ECO:0000259" key="10">
    <source>
        <dbReference type="PROSITE" id="PS51837"/>
    </source>
</evidence>
<evidence type="ECO:0000256" key="6">
    <source>
        <dbReference type="ARBA" id="ARBA00022833"/>
    </source>
</evidence>
<dbReference type="InterPro" id="IPR006629">
    <property type="entry name" value="LITAF"/>
</dbReference>
<dbReference type="PROSITE" id="PS51837">
    <property type="entry name" value="LITAF"/>
    <property type="match status" value="1"/>
</dbReference>
<accession>A0A915KY35</accession>
<dbReference type="GO" id="GO:0008270">
    <property type="term" value="F:zinc ion binding"/>
    <property type="evidence" value="ECO:0007669"/>
    <property type="project" value="TreeGrafter"/>
</dbReference>
<evidence type="ECO:0000256" key="7">
    <source>
        <dbReference type="ARBA" id="ARBA00023136"/>
    </source>
</evidence>
<dbReference type="GO" id="GO:0098560">
    <property type="term" value="C:cytoplasmic side of late endosome membrane"/>
    <property type="evidence" value="ECO:0007669"/>
    <property type="project" value="TreeGrafter"/>
</dbReference>
<evidence type="ECO:0000256" key="1">
    <source>
        <dbReference type="ARBA" id="ARBA00004414"/>
    </source>
</evidence>
<evidence type="ECO:0000256" key="3">
    <source>
        <dbReference type="ARBA" id="ARBA00004630"/>
    </source>
</evidence>
<feature type="region of interest" description="Disordered" evidence="8">
    <location>
        <begin position="1"/>
        <end position="22"/>
    </location>
</feature>
<dbReference type="GO" id="GO:0005634">
    <property type="term" value="C:nucleus"/>
    <property type="evidence" value="ECO:0007669"/>
    <property type="project" value="TreeGrafter"/>
</dbReference>
<dbReference type="Pfam" id="PF10601">
    <property type="entry name" value="zf-LITAF-like"/>
    <property type="match status" value="1"/>
</dbReference>
<evidence type="ECO:0000256" key="9">
    <source>
        <dbReference type="SAM" id="Phobius"/>
    </source>
</evidence>
<keyword evidence="9" id="KW-1133">Transmembrane helix</keyword>
<sequence>MEPSAPALSPSSSGSSTDVIEKPPPYEEAAAAGFTVSSSPLMTKEQAIPASVNVGAVPPAAPPTVVISYGMPSLSPSPIPCICPHCNASIVSQTTTISGNMQYLACCILCFLGCSLGCCFIPFCMDSLSDVEHKCPQCNHFLGTYRRC</sequence>
<dbReference type="GO" id="GO:0098574">
    <property type="term" value="C:cytoplasmic side of lysosomal membrane"/>
    <property type="evidence" value="ECO:0007669"/>
    <property type="project" value="TreeGrafter"/>
</dbReference>
<keyword evidence="6" id="KW-0862">Zinc</keyword>
<name>A0A915KY35_ROMCU</name>
<evidence type="ECO:0000256" key="2">
    <source>
        <dbReference type="ARBA" id="ARBA00004481"/>
    </source>
</evidence>
<dbReference type="SMART" id="SM00714">
    <property type="entry name" value="LITAF"/>
    <property type="match status" value="1"/>
</dbReference>
<dbReference type="AlphaFoldDB" id="A0A915KY35"/>